<dbReference type="GeneID" id="57780089"/>
<evidence type="ECO:0000313" key="2">
    <source>
        <dbReference type="Proteomes" id="UP000219422"/>
    </source>
</evidence>
<dbReference type="RefSeq" id="WP_097385351.1">
    <property type="nucleotide sequence ID" value="NZ_CP023741.1"/>
</dbReference>
<dbReference type="EMBL" id="CP023741">
    <property type="protein sequence ID" value="ATI82905.1"/>
    <property type="molecule type" value="Genomic_DNA"/>
</dbReference>
<sequence length="213" mass="23653">MTYPTLLPPASSALEKALEQVAFGLTDLPTPVRDIWSPDTCPIGLLPWLAWGLSIDLWDSAWSETEKRTAVANAIAFQRHKGTPASLRTVLDRIDPLIEVVEWFDDRGTLDPYHFRLELPLLAQSDVLYDEVLVAQILRDIAQVKPVRSHMQAVFRVKMAAEAWLLSGARTGGLTRLEPTVDTATALEPEWDTYLQTADGEPFLDGAGAFLEV</sequence>
<organism evidence="1 2">
    <name type="scientific">Sphingobium yanoikuyae</name>
    <name type="common">Sphingomonas yanoikuyae</name>
    <dbReference type="NCBI Taxonomy" id="13690"/>
    <lineage>
        <taxon>Bacteria</taxon>
        <taxon>Pseudomonadati</taxon>
        <taxon>Pseudomonadota</taxon>
        <taxon>Alphaproteobacteria</taxon>
        <taxon>Sphingomonadales</taxon>
        <taxon>Sphingomonadaceae</taxon>
        <taxon>Sphingobium</taxon>
    </lineage>
</organism>
<reference evidence="1 2" key="1">
    <citation type="submission" date="2017-10" db="EMBL/GenBank/DDBJ databases">
        <title>Sphingobium yanoikuyae S72.</title>
        <authorList>
            <person name="Sanchez E."/>
            <person name="Bustos P."/>
            <person name="Mendoza P."/>
            <person name="Guo X."/>
            <person name="Mendoza A."/>
        </authorList>
    </citation>
    <scope>NUCLEOTIDE SEQUENCE [LARGE SCALE GENOMIC DNA]</scope>
    <source>
        <strain evidence="1 2">S72</strain>
    </source>
</reference>
<protein>
    <submittedName>
        <fullName evidence="1">Phage tail protein I</fullName>
    </submittedName>
</protein>
<dbReference type="KEGG" id="sya:A6768_24830"/>
<name>A0A291N6P1_SPHYA</name>
<dbReference type="Proteomes" id="UP000219422">
    <property type="component" value="Chromosome"/>
</dbReference>
<dbReference type="AlphaFoldDB" id="A0A291N6P1"/>
<dbReference type="Pfam" id="PF09684">
    <property type="entry name" value="Tail_P2_I"/>
    <property type="match status" value="1"/>
</dbReference>
<proteinExistence type="predicted"/>
<evidence type="ECO:0000313" key="1">
    <source>
        <dbReference type="EMBL" id="ATI82905.1"/>
    </source>
</evidence>
<accession>A0A291N6P1</accession>
<gene>
    <name evidence="1" type="ORF">A6768_24830</name>
</gene>
<dbReference type="NCBIfam" id="TIGR01634">
    <property type="entry name" value="tail_P2_I"/>
    <property type="match status" value="1"/>
</dbReference>
<dbReference type="InterPro" id="IPR006521">
    <property type="entry name" value="Tail_protein_I"/>
</dbReference>